<evidence type="ECO:0000256" key="2">
    <source>
        <dbReference type="SAM" id="SignalP"/>
    </source>
</evidence>
<feature type="compositionally biased region" description="Low complexity" evidence="1">
    <location>
        <begin position="74"/>
        <end position="83"/>
    </location>
</feature>
<feature type="compositionally biased region" description="Basic and acidic residues" evidence="1">
    <location>
        <begin position="106"/>
        <end position="115"/>
    </location>
</feature>
<name>A0A495MH82_9FLAO</name>
<keyword evidence="2" id="KW-0732">Signal</keyword>
<organism evidence="3 4">
    <name type="scientific">Flavobacterium endophyticum</name>
    <dbReference type="NCBI Taxonomy" id="1540163"/>
    <lineage>
        <taxon>Bacteria</taxon>
        <taxon>Pseudomonadati</taxon>
        <taxon>Bacteroidota</taxon>
        <taxon>Flavobacteriia</taxon>
        <taxon>Flavobacteriales</taxon>
        <taxon>Flavobacteriaceae</taxon>
        <taxon>Flavobacterium</taxon>
    </lineage>
</organism>
<feature type="chain" id="PRO_5019805182" description="Lipocalin-like protein" evidence="2">
    <location>
        <begin position="23"/>
        <end position="201"/>
    </location>
</feature>
<sequence>MKKITAIILLILSGLILSNCNKDDDNARDGGNSIIGTWKLIEEYTDGTAVSLNSCVLQETYIFGAEQFTHEIYSNSSRRSGASSDDEGDDDGGDDNSDDEDDDSSDDHGDDHGDDGSDDTSDDTSDDVSDDNDDNPSGECLMQDQKIGFWTAQNNNYVLTVDGVSENLTIHFSDANNRFYYEKTITVSGVPKVKRYVFQRQ</sequence>
<protein>
    <recommendedName>
        <fullName evidence="5">Lipocalin-like protein</fullName>
    </recommendedName>
</protein>
<reference evidence="3 4" key="1">
    <citation type="submission" date="2018-10" db="EMBL/GenBank/DDBJ databases">
        <title>Genomic Encyclopedia of Archaeal and Bacterial Type Strains, Phase II (KMG-II): from individual species to whole genera.</title>
        <authorList>
            <person name="Goeker M."/>
        </authorList>
    </citation>
    <scope>NUCLEOTIDE SEQUENCE [LARGE SCALE GENOMIC DNA]</scope>
    <source>
        <strain evidence="3 4">DSM 29537</strain>
    </source>
</reference>
<dbReference type="EMBL" id="RBLC01000001">
    <property type="protein sequence ID" value="RKS25341.1"/>
    <property type="molecule type" value="Genomic_DNA"/>
</dbReference>
<evidence type="ECO:0008006" key="5">
    <source>
        <dbReference type="Google" id="ProtNLM"/>
    </source>
</evidence>
<evidence type="ECO:0000313" key="3">
    <source>
        <dbReference type="EMBL" id="RKS25341.1"/>
    </source>
</evidence>
<dbReference type="Proteomes" id="UP000277579">
    <property type="component" value="Unassembled WGS sequence"/>
</dbReference>
<evidence type="ECO:0000313" key="4">
    <source>
        <dbReference type="Proteomes" id="UP000277579"/>
    </source>
</evidence>
<keyword evidence="4" id="KW-1185">Reference proteome</keyword>
<feature type="signal peptide" evidence="2">
    <location>
        <begin position="1"/>
        <end position="22"/>
    </location>
</feature>
<evidence type="ECO:0000256" key="1">
    <source>
        <dbReference type="SAM" id="MobiDB-lite"/>
    </source>
</evidence>
<feature type="compositionally biased region" description="Acidic residues" evidence="1">
    <location>
        <begin position="84"/>
        <end position="105"/>
    </location>
</feature>
<proteinExistence type="predicted"/>
<dbReference type="RefSeq" id="WP_121374753.1">
    <property type="nucleotide sequence ID" value="NZ_RBLC01000001.1"/>
</dbReference>
<dbReference type="AlphaFoldDB" id="A0A495MH82"/>
<gene>
    <name evidence="3" type="ORF">CLV94_0371</name>
</gene>
<accession>A0A495MH82</accession>
<feature type="region of interest" description="Disordered" evidence="1">
    <location>
        <begin position="74"/>
        <end position="141"/>
    </location>
</feature>
<comment type="caution">
    <text evidence="3">The sequence shown here is derived from an EMBL/GenBank/DDBJ whole genome shotgun (WGS) entry which is preliminary data.</text>
</comment>
<feature type="compositionally biased region" description="Acidic residues" evidence="1">
    <location>
        <begin position="116"/>
        <end position="136"/>
    </location>
</feature>
<dbReference type="OrthoDB" id="1162590at2"/>